<feature type="domain" description="SPOR" evidence="3">
    <location>
        <begin position="521"/>
        <end position="590"/>
    </location>
</feature>
<keyword evidence="2" id="KW-1133">Transmembrane helix</keyword>
<keyword evidence="2" id="KW-0472">Membrane</keyword>
<organism evidence="5 6">
    <name type="scientific">Pedobacter duraquae</name>
    <dbReference type="NCBI Taxonomy" id="425511"/>
    <lineage>
        <taxon>Bacteria</taxon>
        <taxon>Pseudomonadati</taxon>
        <taxon>Bacteroidota</taxon>
        <taxon>Sphingobacteriia</taxon>
        <taxon>Sphingobacteriales</taxon>
        <taxon>Sphingobacteriaceae</taxon>
        <taxon>Pedobacter</taxon>
    </lineage>
</organism>
<dbReference type="OrthoDB" id="653949at2"/>
<evidence type="ECO:0000313" key="6">
    <source>
        <dbReference type="Proteomes" id="UP000295499"/>
    </source>
</evidence>
<accession>A0A4R6IRB9</accession>
<keyword evidence="2" id="KW-0812">Transmembrane</keyword>
<dbReference type="InterPro" id="IPR007730">
    <property type="entry name" value="SPOR-like_dom"/>
</dbReference>
<dbReference type="RefSeq" id="WP_133553418.1">
    <property type="nucleotide sequence ID" value="NZ_SNWM01000001.1"/>
</dbReference>
<evidence type="ECO:0000259" key="4">
    <source>
        <dbReference type="Pfam" id="PF18175"/>
    </source>
</evidence>
<evidence type="ECO:0000256" key="1">
    <source>
        <dbReference type="SAM" id="MobiDB-lite"/>
    </source>
</evidence>
<protein>
    <submittedName>
        <fullName evidence="5">Sporulation related protein</fullName>
    </submittedName>
</protein>
<feature type="region of interest" description="Disordered" evidence="1">
    <location>
        <begin position="188"/>
        <end position="208"/>
    </location>
</feature>
<dbReference type="EMBL" id="SNWM01000001">
    <property type="protein sequence ID" value="TDO24974.1"/>
    <property type="molecule type" value="Genomic_DNA"/>
</dbReference>
<reference evidence="5 6" key="1">
    <citation type="submission" date="2019-03" db="EMBL/GenBank/DDBJ databases">
        <title>Genomic Encyclopedia of Archaeal and Bacterial Type Strains, Phase II (KMG-II): from individual species to whole genera.</title>
        <authorList>
            <person name="Goeker M."/>
        </authorList>
    </citation>
    <scope>NUCLEOTIDE SEQUENCE [LARGE SCALE GENOMIC DNA]</scope>
    <source>
        <strain evidence="5 6">DSM 19034</strain>
    </source>
</reference>
<feature type="compositionally biased region" description="Acidic residues" evidence="1">
    <location>
        <begin position="279"/>
        <end position="291"/>
    </location>
</feature>
<gene>
    <name evidence="5" type="ORF">CLV32_1269</name>
</gene>
<dbReference type="GO" id="GO:0042834">
    <property type="term" value="F:peptidoglycan binding"/>
    <property type="evidence" value="ECO:0007669"/>
    <property type="project" value="InterPro"/>
</dbReference>
<evidence type="ECO:0000313" key="5">
    <source>
        <dbReference type="EMBL" id="TDO24974.1"/>
    </source>
</evidence>
<evidence type="ECO:0000256" key="2">
    <source>
        <dbReference type="SAM" id="Phobius"/>
    </source>
</evidence>
<keyword evidence="6" id="KW-1185">Reference proteome</keyword>
<comment type="caution">
    <text evidence="5">The sequence shown here is derived from an EMBL/GenBank/DDBJ whole genome shotgun (WGS) entry which is preliminary data.</text>
</comment>
<feature type="compositionally biased region" description="Acidic residues" evidence="1">
    <location>
        <begin position="314"/>
        <end position="326"/>
    </location>
</feature>
<evidence type="ECO:0000259" key="3">
    <source>
        <dbReference type="Pfam" id="PF05036"/>
    </source>
</evidence>
<feature type="region of interest" description="Disordered" evidence="1">
    <location>
        <begin position="278"/>
        <end position="342"/>
    </location>
</feature>
<proteinExistence type="predicted"/>
<dbReference type="AlphaFoldDB" id="A0A4R6IRB9"/>
<feature type="transmembrane region" description="Helical" evidence="2">
    <location>
        <begin position="428"/>
        <end position="446"/>
    </location>
</feature>
<name>A0A4R6IRB9_9SPHI</name>
<feature type="compositionally biased region" description="Basic and acidic residues" evidence="1">
    <location>
        <begin position="196"/>
        <end position="208"/>
    </location>
</feature>
<dbReference type="Pfam" id="PF18175">
    <property type="entry name" value="HU-CCDC81_bac_2"/>
    <property type="match status" value="1"/>
</dbReference>
<sequence>MEILSYVAELIQSRKEIGIFGLGTIYKKKSPGRYDTATHTFLPPCFQIAFKQEQSENDLLARFISAQRNISRESADYFISVFVKDINDQLSNLGNADLSPLGTLTATEELLRFDPNPDFKTGFEFFGLPAVKNSTPTATENGPAPLPLQIETVENITEEELAETDIAAENPNDQPEEITMPEDVIEEVQEPETSIEDEHSNAEPIDIHALEQIETPESELLPESEEETNVDQEQIEMLEQESETNEFVTDNEPNLFVEPEAEIITSETTKEEEIQLENLQEEENPGQDSQEEIFTPSDITSETTTEEKIQLENLQEEENPGQDSQEETFTSSEVKETSKEDDEIYEEISENPIAYQPENQEHVISEIPLLIEQEETIAEEEFAEPLAESVQVPPSFYASNGPIPSESTIQYTIQENTQNTGTPTYVKVLIWITSALILIMVAYLVIPMLPESFRKPAITVDSTKKKATVIKTPVIADTVTDKDSITEAASAPVTVPAKKEVPVKQAVPVQTKVKLDTVTTYEIIGASVANEKEANQFIAQMKKSGVNAKVVTNSPGKRLKMSIATFKDQKEAALERTRLEKKLKIDGIYIYINKPK</sequence>
<dbReference type="Pfam" id="PF05036">
    <property type="entry name" value="SPOR"/>
    <property type="match status" value="1"/>
</dbReference>
<feature type="domain" description="CCDC81-like prokaryotic HU" evidence="4">
    <location>
        <begin position="59"/>
        <end position="117"/>
    </location>
</feature>
<dbReference type="InterPro" id="IPR041268">
    <property type="entry name" value="HU-CCDC81_bac_2"/>
</dbReference>
<dbReference type="Proteomes" id="UP000295499">
    <property type="component" value="Unassembled WGS sequence"/>
</dbReference>